<dbReference type="AlphaFoldDB" id="A0A167WBN4"/>
<feature type="compositionally biased region" description="Basic residues" evidence="1">
    <location>
        <begin position="14"/>
        <end position="32"/>
    </location>
</feature>
<dbReference type="EMBL" id="AZHD01000005">
    <property type="protein sequence ID" value="OAA63584.1"/>
    <property type="molecule type" value="Genomic_DNA"/>
</dbReference>
<feature type="compositionally biased region" description="Basic and acidic residues" evidence="1">
    <location>
        <begin position="43"/>
        <end position="52"/>
    </location>
</feature>
<name>A0A167WBN4_9HYPO</name>
<feature type="region of interest" description="Disordered" evidence="1">
    <location>
        <begin position="1"/>
        <end position="83"/>
    </location>
</feature>
<feature type="compositionally biased region" description="Polar residues" evidence="1">
    <location>
        <begin position="57"/>
        <end position="68"/>
    </location>
</feature>
<keyword evidence="3" id="KW-1185">Reference proteome</keyword>
<proteinExistence type="predicted"/>
<comment type="caution">
    <text evidence="2">The sequence shown here is derived from an EMBL/GenBank/DDBJ whole genome shotgun (WGS) entry which is preliminary data.</text>
</comment>
<dbReference type="STRING" id="1081102.A0A167WBN4"/>
<sequence length="532" mass="58758">MAPTARKALAASKQQRKKQKQKQNKKQMRTQKQKQTQSTSADNRNHNNDHSRLLPPSKTQETPNTPHANTPKHPTPEKVQDSLDCPASKISQTQSEAERAAWAAWTYPPAFWDGLSELHLTRRALEEHNRRIRDQERENARSLPLPPEKQWPWLDEELFSQISYREVAFFARHGGPDMSDARGGRRWHLLGFRCLPRIGASPAHDVKVPSNSANVRGYDPVSTTATPTKSSMPYDRNFDVHLRDHSVRGVLTSQMPVNLASIKEELSQPHSSLSLATFSEADFQRFCYNNDLATLEQDVVATVIPAILGVGDAGGAAASSAVRNMPFGNMLPLTDGTIVAAKPDFYYGAPPEALAKAVRTALDGYIMPSTIQGRPLVPNFFLKVKGPHGLGAVGALQVRYDGSLGARAMHRLQAYGNGELDGGGGGSSEAELTYDGQAYTFSACYFSSTGSLILYSHHLTTPRQPTGRATYHMKRLGVFALINDRQSFLRGVTAFRNARDLAKRHRDRFIHAANMKAERDAAADALPRSRSS</sequence>
<gene>
    <name evidence="2" type="ORF">SPI_03747</name>
</gene>
<evidence type="ECO:0000313" key="2">
    <source>
        <dbReference type="EMBL" id="OAA63584.1"/>
    </source>
</evidence>
<organism evidence="2 3">
    <name type="scientific">Niveomyces insectorum RCEF 264</name>
    <dbReference type="NCBI Taxonomy" id="1081102"/>
    <lineage>
        <taxon>Eukaryota</taxon>
        <taxon>Fungi</taxon>
        <taxon>Dikarya</taxon>
        <taxon>Ascomycota</taxon>
        <taxon>Pezizomycotina</taxon>
        <taxon>Sordariomycetes</taxon>
        <taxon>Hypocreomycetidae</taxon>
        <taxon>Hypocreales</taxon>
        <taxon>Cordycipitaceae</taxon>
        <taxon>Niveomyces</taxon>
    </lineage>
</organism>
<evidence type="ECO:0000313" key="3">
    <source>
        <dbReference type="Proteomes" id="UP000076874"/>
    </source>
</evidence>
<evidence type="ECO:0000256" key="1">
    <source>
        <dbReference type="SAM" id="MobiDB-lite"/>
    </source>
</evidence>
<dbReference type="OrthoDB" id="5336565at2759"/>
<feature type="compositionally biased region" description="Low complexity" evidence="1">
    <location>
        <begin position="1"/>
        <end position="13"/>
    </location>
</feature>
<reference evidence="2 3" key="1">
    <citation type="journal article" date="2016" name="Genome Biol. Evol.">
        <title>Divergent and convergent evolution of fungal pathogenicity.</title>
        <authorList>
            <person name="Shang Y."/>
            <person name="Xiao G."/>
            <person name="Zheng P."/>
            <person name="Cen K."/>
            <person name="Zhan S."/>
            <person name="Wang C."/>
        </authorList>
    </citation>
    <scope>NUCLEOTIDE SEQUENCE [LARGE SCALE GENOMIC DNA]</scope>
    <source>
        <strain evidence="2 3">RCEF 264</strain>
    </source>
</reference>
<protein>
    <submittedName>
        <fullName evidence="2">Uncharacterized protein</fullName>
    </submittedName>
</protein>
<dbReference type="Proteomes" id="UP000076874">
    <property type="component" value="Unassembled WGS sequence"/>
</dbReference>
<accession>A0A167WBN4</accession>